<dbReference type="RefSeq" id="WP_060488911.1">
    <property type="nucleotide sequence ID" value="NZ_FMBI01000029.1"/>
</dbReference>
<dbReference type="InterPro" id="IPR036271">
    <property type="entry name" value="Tet_transcr_reg_TetR-rel_C_sf"/>
</dbReference>
<dbReference type="PANTHER" id="PTHR30055">
    <property type="entry name" value="HTH-TYPE TRANSCRIPTIONAL REGULATOR RUTR"/>
    <property type="match status" value="1"/>
</dbReference>
<dbReference type="InterPro" id="IPR009057">
    <property type="entry name" value="Homeodomain-like_sf"/>
</dbReference>
<keyword evidence="3" id="KW-1133">Transmembrane helix</keyword>
<dbReference type="SUPFAM" id="SSF48498">
    <property type="entry name" value="Tetracyclin repressor-like, C-terminal domain"/>
    <property type="match status" value="1"/>
</dbReference>
<proteinExistence type="predicted"/>
<organism evidence="5 6">
    <name type="scientific">Bacillus thuringiensis</name>
    <dbReference type="NCBI Taxonomy" id="1428"/>
    <lineage>
        <taxon>Bacteria</taxon>
        <taxon>Bacillati</taxon>
        <taxon>Bacillota</taxon>
        <taxon>Bacilli</taxon>
        <taxon>Bacillales</taxon>
        <taxon>Bacillaceae</taxon>
        <taxon>Bacillus</taxon>
        <taxon>Bacillus cereus group</taxon>
    </lineage>
</organism>
<dbReference type="InterPro" id="IPR050109">
    <property type="entry name" value="HTH-type_TetR-like_transc_reg"/>
</dbReference>
<feature type="DNA-binding region" description="H-T-H motif" evidence="2">
    <location>
        <begin position="42"/>
        <end position="61"/>
    </location>
</feature>
<dbReference type="Proteomes" id="UP000195991">
    <property type="component" value="Unassembled WGS sequence"/>
</dbReference>
<evidence type="ECO:0000256" key="2">
    <source>
        <dbReference type="PROSITE-ProRule" id="PRU00335"/>
    </source>
</evidence>
<name>A0A1C4DQU1_BACTU</name>
<keyword evidence="1 2" id="KW-0238">DNA-binding</keyword>
<evidence type="ECO:0000256" key="1">
    <source>
        <dbReference type="ARBA" id="ARBA00023125"/>
    </source>
</evidence>
<protein>
    <submittedName>
        <fullName evidence="5">Transcriptional regulator, TetR</fullName>
    </submittedName>
</protein>
<gene>
    <name evidence="5" type="ORF">BTT61001_02569</name>
</gene>
<feature type="transmembrane region" description="Helical" evidence="3">
    <location>
        <begin position="67"/>
        <end position="89"/>
    </location>
</feature>
<dbReference type="InterPro" id="IPR001647">
    <property type="entry name" value="HTH_TetR"/>
</dbReference>
<evidence type="ECO:0000256" key="3">
    <source>
        <dbReference type="SAM" id="Phobius"/>
    </source>
</evidence>
<feature type="domain" description="HTH tetR-type" evidence="4">
    <location>
        <begin position="19"/>
        <end position="79"/>
    </location>
</feature>
<dbReference type="Gene3D" id="1.10.357.10">
    <property type="entry name" value="Tetracycline Repressor, domain 2"/>
    <property type="match status" value="1"/>
</dbReference>
<dbReference type="EMBL" id="FMBI01000029">
    <property type="protein sequence ID" value="SCC33713.1"/>
    <property type="molecule type" value="Genomic_DNA"/>
</dbReference>
<dbReference type="PRINTS" id="PR00455">
    <property type="entry name" value="HTHTETR"/>
</dbReference>
<evidence type="ECO:0000313" key="6">
    <source>
        <dbReference type="Proteomes" id="UP000195991"/>
    </source>
</evidence>
<keyword evidence="3" id="KW-0812">Transmembrane</keyword>
<dbReference type="PROSITE" id="PS50977">
    <property type="entry name" value="HTH_TETR_2"/>
    <property type="match status" value="1"/>
</dbReference>
<dbReference type="GO" id="GO:0006355">
    <property type="term" value="P:regulation of DNA-templated transcription"/>
    <property type="evidence" value="ECO:0007669"/>
    <property type="project" value="UniProtKB-ARBA"/>
</dbReference>
<evidence type="ECO:0000259" key="4">
    <source>
        <dbReference type="PROSITE" id="PS50977"/>
    </source>
</evidence>
<dbReference type="GO" id="GO:0003677">
    <property type="term" value="F:DNA binding"/>
    <property type="evidence" value="ECO:0007669"/>
    <property type="project" value="UniProtKB-UniRule"/>
</dbReference>
<dbReference type="SUPFAM" id="SSF46689">
    <property type="entry name" value="Homeodomain-like"/>
    <property type="match status" value="1"/>
</dbReference>
<accession>A0A1C4DQU1</accession>
<keyword evidence="3" id="KW-0472">Membrane</keyword>
<dbReference type="AlphaFoldDB" id="A0A1C4DQU1"/>
<reference evidence="5 6" key="1">
    <citation type="submission" date="2016-08" db="EMBL/GenBank/DDBJ databases">
        <authorList>
            <person name="Seilhamer J.J."/>
        </authorList>
    </citation>
    <scope>NUCLEOTIDE SEQUENCE [LARGE SCALE GENOMIC DNA]</scope>
    <source>
        <strain evidence="5 6">IEBC_T61001</strain>
    </source>
</reference>
<dbReference type="PANTHER" id="PTHR30055:SF222">
    <property type="entry name" value="REGULATORY PROTEIN"/>
    <property type="match status" value="1"/>
</dbReference>
<evidence type="ECO:0000313" key="5">
    <source>
        <dbReference type="EMBL" id="SCC33713.1"/>
    </source>
</evidence>
<dbReference type="Pfam" id="PF00440">
    <property type="entry name" value="TetR_N"/>
    <property type="match status" value="1"/>
</dbReference>
<sequence length="217" mass="25164">MKKDWLDELIAATNTDKRNERQMRILEAAVDMFGEKGYASTSTSEIAKRAGVAEGTIFRYYKTKKDLLLAVVMPTLTKFAAPFFVQAFAKEIFKSKYESYEGLLRVVIHNRFEFAQKHFPMIKILIQEVPFQPELKNEIQQLVETELFSHFKKLIVKFQDKGEIIEIPPSSVLRLTLSAVLGLLLTRFLLLPEEKWDDEVEIENTIQFILYGLTPRI</sequence>